<organism evidence="1 2">
    <name type="scientific">Lysobacter koreensis</name>
    <dbReference type="NCBI Taxonomy" id="266122"/>
    <lineage>
        <taxon>Bacteria</taxon>
        <taxon>Pseudomonadati</taxon>
        <taxon>Pseudomonadota</taxon>
        <taxon>Gammaproteobacteria</taxon>
        <taxon>Lysobacterales</taxon>
        <taxon>Lysobacteraceae</taxon>
        <taxon>Lysobacter</taxon>
    </lineage>
</organism>
<accession>A0ABW2YQC5</accession>
<protein>
    <submittedName>
        <fullName evidence="1">Uncharacterized protein</fullName>
    </submittedName>
</protein>
<name>A0ABW2YQC5_9GAMM</name>
<dbReference type="Proteomes" id="UP001597090">
    <property type="component" value="Unassembled WGS sequence"/>
</dbReference>
<proteinExistence type="predicted"/>
<reference evidence="2" key="1">
    <citation type="journal article" date="2019" name="Int. J. Syst. Evol. Microbiol.">
        <title>The Global Catalogue of Microorganisms (GCM) 10K type strain sequencing project: providing services to taxonomists for standard genome sequencing and annotation.</title>
        <authorList>
            <consortium name="The Broad Institute Genomics Platform"/>
            <consortium name="The Broad Institute Genome Sequencing Center for Infectious Disease"/>
            <person name="Wu L."/>
            <person name="Ma J."/>
        </authorList>
    </citation>
    <scope>NUCLEOTIDE SEQUENCE [LARGE SCALE GENOMIC DNA]</scope>
    <source>
        <strain evidence="2">CCUG 55491</strain>
    </source>
</reference>
<gene>
    <name evidence="1" type="ORF">ACFQZQ_12500</name>
</gene>
<comment type="caution">
    <text evidence="1">The sequence shown here is derived from an EMBL/GenBank/DDBJ whole genome shotgun (WGS) entry which is preliminary data.</text>
</comment>
<keyword evidence="2" id="KW-1185">Reference proteome</keyword>
<dbReference type="EMBL" id="JBHTIH010000007">
    <property type="protein sequence ID" value="MFD0740096.1"/>
    <property type="molecule type" value="Genomic_DNA"/>
</dbReference>
<evidence type="ECO:0000313" key="1">
    <source>
        <dbReference type="EMBL" id="MFD0740096.1"/>
    </source>
</evidence>
<evidence type="ECO:0000313" key="2">
    <source>
        <dbReference type="Proteomes" id="UP001597090"/>
    </source>
</evidence>
<dbReference type="RefSeq" id="WP_386813175.1">
    <property type="nucleotide sequence ID" value="NZ_JBHTIH010000007.1"/>
</dbReference>
<sequence length="66" mass="7443">MTSLIRFADASECANTTGYPDHGEAIESIRARLVRNWESDSVEARLALLANLIYLTHQQAMSLHRK</sequence>